<dbReference type="EnsemblMetazoa" id="Aqu2.1.13572_001">
    <property type="protein sequence ID" value="Aqu2.1.13572_001"/>
    <property type="gene ID" value="Aqu2.1.13572"/>
</dbReference>
<sequence>MRTKLPDKQALQVQHTQLSIGTFSIQQ</sequence>
<accession>A0A1X7TFX0</accession>
<organism evidence="1">
    <name type="scientific">Amphimedon queenslandica</name>
    <name type="common">Sponge</name>
    <dbReference type="NCBI Taxonomy" id="400682"/>
    <lineage>
        <taxon>Eukaryota</taxon>
        <taxon>Metazoa</taxon>
        <taxon>Porifera</taxon>
        <taxon>Demospongiae</taxon>
        <taxon>Heteroscleromorpha</taxon>
        <taxon>Haplosclerida</taxon>
        <taxon>Niphatidae</taxon>
        <taxon>Amphimedon</taxon>
    </lineage>
</organism>
<name>A0A1X7TFX0_AMPQE</name>
<proteinExistence type="predicted"/>
<dbReference type="AlphaFoldDB" id="A0A1X7TFX0"/>
<protein>
    <submittedName>
        <fullName evidence="1">Uncharacterized protein</fullName>
    </submittedName>
</protein>
<evidence type="ECO:0000313" key="1">
    <source>
        <dbReference type="EnsemblMetazoa" id="Aqu2.1.13572_001"/>
    </source>
</evidence>
<dbReference type="InParanoid" id="A0A1X7TFX0"/>
<reference evidence="1" key="1">
    <citation type="submission" date="2017-05" db="UniProtKB">
        <authorList>
            <consortium name="EnsemblMetazoa"/>
        </authorList>
    </citation>
    <scope>IDENTIFICATION</scope>
</reference>